<proteinExistence type="predicted"/>
<dbReference type="Proteomes" id="UP000002051">
    <property type="component" value="Chromosome 4"/>
</dbReference>
<dbReference type="EnsemblPlants" id="AES74602">
    <property type="protein sequence ID" value="AES74602"/>
    <property type="gene ID" value="MTR_6g008880"/>
</dbReference>
<keyword evidence="1" id="KW-1133">Transmembrane helix</keyword>
<dbReference type="AlphaFoldDB" id="G7KJH4"/>
<feature type="transmembrane region" description="Helical" evidence="1">
    <location>
        <begin position="161"/>
        <end position="183"/>
    </location>
</feature>
<evidence type="ECO:0000313" key="3">
    <source>
        <dbReference type="EMBL" id="AES89245.2"/>
    </source>
</evidence>
<reference evidence="7" key="4">
    <citation type="journal article" date="2018" name="Nat. Plants">
        <title>Whole-genome landscape of Medicago truncatula symbiotic genes.</title>
        <authorList>
            <person name="Pecrix Y."/>
            <person name="Staton S.E."/>
            <person name="Sallet E."/>
            <person name="Lelandais-Briere C."/>
            <person name="Moreau S."/>
            <person name="Carrere S."/>
            <person name="Blein T."/>
            <person name="Jardinaud M.F."/>
            <person name="Latrasse D."/>
            <person name="Zouine M."/>
            <person name="Zahm M."/>
            <person name="Kreplak J."/>
            <person name="Mayjonade B."/>
            <person name="Satge C."/>
            <person name="Perez M."/>
            <person name="Cauet S."/>
            <person name="Marande W."/>
            <person name="Chantry-Darmon C."/>
            <person name="Lopez-Roques C."/>
            <person name="Bouchez O."/>
            <person name="Berard A."/>
            <person name="Debelle F."/>
            <person name="Munos S."/>
            <person name="Bendahmane A."/>
            <person name="Berges H."/>
            <person name="Niebel A."/>
            <person name="Buitink J."/>
            <person name="Frugier F."/>
            <person name="Benhamed M."/>
            <person name="Crespi M."/>
            <person name="Gouzy J."/>
            <person name="Gamas P."/>
        </authorList>
    </citation>
    <scope>NUCLEOTIDE SEQUENCE [LARGE SCALE GENOMIC DNA]</scope>
    <source>
        <strain evidence="7">cv. Jemalong A17</strain>
    </source>
</reference>
<feature type="transmembrane region" description="Helical" evidence="1">
    <location>
        <begin position="121"/>
        <end position="140"/>
    </location>
</feature>
<sequence length="184" mass="20736">MADHVIEIAMEEPGSSDEINPIYRYTDMDKQRLKEVAKYSICLCLLHFLFMALKISSIDAAEAMAIHNTIISVLLIGYAFMFQLALLAVVTDHPVNRSVYPVLYILLLASATSVIEVTFVSWNAAVFVLIGWLSIIEVIVKQNKEVIHNADRLVSNTKRAMLGISVIRALFYIIYYGIVHIVIF</sequence>
<gene>
    <name evidence="3" type="ordered locus">MTR_4g071600</name>
    <name evidence="2" type="ordered locus">MTR_6g008880</name>
    <name evidence="4" type="ORF">MtrunA17_Chr6g0451951</name>
</gene>
<accession>G7KJH4</accession>
<reference evidence="4" key="5">
    <citation type="journal article" date="2018" name="Nat. Plants">
        <title>Whole-genome landscape of Medicago truncatula symbiotic genes.</title>
        <authorList>
            <person name="Pecrix Y."/>
            <person name="Gamas P."/>
            <person name="Carrere S."/>
        </authorList>
    </citation>
    <scope>NUCLEOTIDE SEQUENCE</scope>
    <source>
        <tissue evidence="4">Leaves</tissue>
    </source>
</reference>
<evidence type="ECO:0000313" key="2">
    <source>
        <dbReference type="EMBL" id="AES74602.1"/>
    </source>
</evidence>
<evidence type="ECO:0000313" key="5">
    <source>
        <dbReference type="EnsemblPlants" id="AES74602"/>
    </source>
</evidence>
<dbReference type="EMBL" id="CM001222">
    <property type="protein sequence ID" value="AES74602.1"/>
    <property type="molecule type" value="Genomic_DNA"/>
</dbReference>
<dbReference type="Proteomes" id="UP000265566">
    <property type="component" value="Chromosome 6"/>
</dbReference>
<reference evidence="2 6" key="2">
    <citation type="journal article" date="2014" name="BMC Genomics">
        <title>An improved genome release (version Mt4.0) for the model legume Medicago truncatula.</title>
        <authorList>
            <person name="Tang H."/>
            <person name="Krishnakumar V."/>
            <person name="Bidwell S."/>
            <person name="Rosen B."/>
            <person name="Chan A."/>
            <person name="Zhou S."/>
            <person name="Gentzbittel L."/>
            <person name="Childs K.L."/>
            <person name="Yandell M."/>
            <person name="Gundlach H."/>
            <person name="Mayer K.F."/>
            <person name="Schwartz D.C."/>
            <person name="Town C.D."/>
        </authorList>
    </citation>
    <scope>GENOME REANNOTATION</scope>
    <source>
        <strain evidence="5 6">cv. Jemalong A17</strain>
    </source>
</reference>
<feature type="transmembrane region" description="Helical" evidence="1">
    <location>
        <begin position="36"/>
        <end position="58"/>
    </location>
</feature>
<organism evidence="2 6">
    <name type="scientific">Medicago truncatula</name>
    <name type="common">Barrel medic</name>
    <name type="synonym">Medicago tribuloides</name>
    <dbReference type="NCBI Taxonomy" id="3880"/>
    <lineage>
        <taxon>Eukaryota</taxon>
        <taxon>Viridiplantae</taxon>
        <taxon>Streptophyta</taxon>
        <taxon>Embryophyta</taxon>
        <taxon>Tracheophyta</taxon>
        <taxon>Spermatophyta</taxon>
        <taxon>Magnoliopsida</taxon>
        <taxon>eudicotyledons</taxon>
        <taxon>Gunneridae</taxon>
        <taxon>Pentapetalae</taxon>
        <taxon>rosids</taxon>
        <taxon>fabids</taxon>
        <taxon>Fabales</taxon>
        <taxon>Fabaceae</taxon>
        <taxon>Papilionoideae</taxon>
        <taxon>50 kb inversion clade</taxon>
        <taxon>NPAAA clade</taxon>
        <taxon>Hologalegina</taxon>
        <taxon>IRL clade</taxon>
        <taxon>Trifolieae</taxon>
        <taxon>Medicago</taxon>
    </lineage>
</organism>
<reference evidence="5" key="3">
    <citation type="submission" date="2015-04" db="UniProtKB">
        <authorList>
            <consortium name="EnsemblPlants"/>
        </authorList>
    </citation>
    <scope>IDENTIFICATION</scope>
    <source>
        <strain evidence="5">cv. Jemalong A17</strain>
    </source>
</reference>
<dbReference type="Proteomes" id="UP000002051">
    <property type="component" value="Chromosome 6"/>
</dbReference>
<dbReference type="HOGENOM" id="CLU_1470293_0_0_1"/>
<name>G7KJH4_MEDTR</name>
<dbReference type="EMBL" id="PSQE01000006">
    <property type="protein sequence ID" value="RHN49932.1"/>
    <property type="molecule type" value="Genomic_DNA"/>
</dbReference>
<evidence type="ECO:0000313" key="4">
    <source>
        <dbReference type="EMBL" id="RHN49932.1"/>
    </source>
</evidence>
<dbReference type="EMBL" id="CM001220">
    <property type="protein sequence ID" value="AES89245.2"/>
    <property type="molecule type" value="Genomic_DNA"/>
</dbReference>
<keyword evidence="1" id="KW-0472">Membrane</keyword>
<evidence type="ECO:0000256" key="1">
    <source>
        <dbReference type="SAM" id="Phobius"/>
    </source>
</evidence>
<dbReference type="EnsemblPlants" id="AES89245">
    <property type="protein sequence ID" value="AES89245"/>
    <property type="gene ID" value="MTR_4g071600"/>
</dbReference>
<dbReference type="PaxDb" id="3880-AES74602"/>
<evidence type="ECO:0000313" key="6">
    <source>
        <dbReference type="Proteomes" id="UP000002051"/>
    </source>
</evidence>
<feature type="transmembrane region" description="Helical" evidence="1">
    <location>
        <begin position="70"/>
        <end position="91"/>
    </location>
</feature>
<accession>A0A0C3WZ25</accession>
<dbReference type="Gramene" id="rna34168">
    <property type="protein sequence ID" value="RHN49932.1"/>
    <property type="gene ID" value="gene34168"/>
</dbReference>
<feature type="transmembrane region" description="Helical" evidence="1">
    <location>
        <begin position="98"/>
        <end position="115"/>
    </location>
</feature>
<keyword evidence="1 2" id="KW-0812">Transmembrane</keyword>
<keyword evidence="6" id="KW-1185">Reference proteome</keyword>
<protein>
    <submittedName>
        <fullName evidence="2">Transmembrane protein, putative</fullName>
    </submittedName>
</protein>
<accession>G7JJU2</accession>
<reference evidence="2 6" key="1">
    <citation type="journal article" date="2011" name="Nature">
        <title>The Medicago genome provides insight into the evolution of rhizobial symbioses.</title>
        <authorList>
            <person name="Young N.D."/>
            <person name="Debelle F."/>
            <person name="Oldroyd G.E."/>
            <person name="Geurts R."/>
            <person name="Cannon S.B."/>
            <person name="Udvardi M.K."/>
            <person name="Benedito V.A."/>
            <person name="Mayer K.F."/>
            <person name="Gouzy J."/>
            <person name="Schoof H."/>
            <person name="Van de Peer Y."/>
            <person name="Proost S."/>
            <person name="Cook D.R."/>
            <person name="Meyers B.C."/>
            <person name="Spannagl M."/>
            <person name="Cheung F."/>
            <person name="De Mita S."/>
            <person name="Krishnakumar V."/>
            <person name="Gundlach H."/>
            <person name="Zhou S."/>
            <person name="Mudge J."/>
            <person name="Bharti A.K."/>
            <person name="Murray J.D."/>
            <person name="Naoumkina M.A."/>
            <person name="Rosen B."/>
            <person name="Silverstein K.A."/>
            <person name="Tang H."/>
            <person name="Rombauts S."/>
            <person name="Zhao P.X."/>
            <person name="Zhou P."/>
            <person name="Barbe V."/>
            <person name="Bardou P."/>
            <person name="Bechner M."/>
            <person name="Bellec A."/>
            <person name="Berger A."/>
            <person name="Berges H."/>
            <person name="Bidwell S."/>
            <person name="Bisseling T."/>
            <person name="Choisne N."/>
            <person name="Couloux A."/>
            <person name="Denny R."/>
            <person name="Deshpande S."/>
            <person name="Dai X."/>
            <person name="Doyle J.J."/>
            <person name="Dudez A.M."/>
            <person name="Farmer A.D."/>
            <person name="Fouteau S."/>
            <person name="Franken C."/>
            <person name="Gibelin C."/>
            <person name="Gish J."/>
            <person name="Goldstein S."/>
            <person name="Gonzalez A.J."/>
            <person name="Green P.J."/>
            <person name="Hallab A."/>
            <person name="Hartog M."/>
            <person name="Hua A."/>
            <person name="Humphray S.J."/>
            <person name="Jeong D.H."/>
            <person name="Jing Y."/>
            <person name="Jocker A."/>
            <person name="Kenton S.M."/>
            <person name="Kim D.J."/>
            <person name="Klee K."/>
            <person name="Lai H."/>
            <person name="Lang C."/>
            <person name="Lin S."/>
            <person name="Macmil S.L."/>
            <person name="Magdelenat G."/>
            <person name="Matthews L."/>
            <person name="McCorrison J."/>
            <person name="Monaghan E.L."/>
            <person name="Mun J.H."/>
            <person name="Najar F.Z."/>
            <person name="Nicholson C."/>
            <person name="Noirot C."/>
            <person name="O'Bleness M."/>
            <person name="Paule C.R."/>
            <person name="Poulain J."/>
            <person name="Prion F."/>
            <person name="Qin B."/>
            <person name="Qu C."/>
            <person name="Retzel E.F."/>
            <person name="Riddle C."/>
            <person name="Sallet E."/>
            <person name="Samain S."/>
            <person name="Samson N."/>
            <person name="Sanders I."/>
            <person name="Saurat O."/>
            <person name="Scarpelli C."/>
            <person name="Schiex T."/>
            <person name="Segurens B."/>
            <person name="Severin A.J."/>
            <person name="Sherrier D.J."/>
            <person name="Shi R."/>
            <person name="Sims S."/>
            <person name="Singer S.R."/>
            <person name="Sinharoy S."/>
            <person name="Sterck L."/>
            <person name="Viollet A."/>
            <person name="Wang B.B."/>
            <person name="Wang K."/>
            <person name="Wang M."/>
            <person name="Wang X."/>
            <person name="Warfsmann J."/>
            <person name="Weissenbach J."/>
            <person name="White D.D."/>
            <person name="White J.D."/>
            <person name="Wiley G.B."/>
            <person name="Wincker P."/>
            <person name="Xing Y."/>
            <person name="Yang L."/>
            <person name="Yao Z."/>
            <person name="Ying F."/>
            <person name="Zhai J."/>
            <person name="Zhou L."/>
            <person name="Zuber A."/>
            <person name="Denarie J."/>
            <person name="Dixon R.A."/>
            <person name="May G.D."/>
            <person name="Schwartz D.C."/>
            <person name="Rogers J."/>
            <person name="Quetier F."/>
            <person name="Town C.D."/>
            <person name="Roe B.A."/>
        </authorList>
    </citation>
    <scope>NUCLEOTIDE SEQUENCE [LARGE SCALE GENOMIC DNA]</scope>
    <source>
        <strain evidence="2">A17</strain>
        <strain evidence="5 6">cv. Jemalong A17</strain>
    </source>
</reference>
<evidence type="ECO:0000313" key="7">
    <source>
        <dbReference type="Proteomes" id="UP000265566"/>
    </source>
</evidence>